<name>A0ABT8EQI8_9ACTN</name>
<dbReference type="RefSeq" id="WP_300959277.1">
    <property type="nucleotide sequence ID" value="NZ_JAUHJR010000001.1"/>
</dbReference>
<comment type="caution">
    <text evidence="1">The sequence shown here is derived from an EMBL/GenBank/DDBJ whole genome shotgun (WGS) entry which is preliminary data.</text>
</comment>
<evidence type="ECO:0000313" key="2">
    <source>
        <dbReference type="Proteomes" id="UP001168537"/>
    </source>
</evidence>
<keyword evidence="2" id="KW-1185">Reference proteome</keyword>
<evidence type="ECO:0000313" key="1">
    <source>
        <dbReference type="EMBL" id="MDN4160422.1"/>
    </source>
</evidence>
<reference evidence="1" key="1">
    <citation type="submission" date="2023-06" db="EMBL/GenBank/DDBJ databases">
        <title>Draft genome sequence of Nocardioides sp. SOB72.</title>
        <authorList>
            <person name="Zhang G."/>
        </authorList>
    </citation>
    <scope>NUCLEOTIDE SEQUENCE</scope>
    <source>
        <strain evidence="1">SOB72</strain>
    </source>
</reference>
<accession>A0ABT8EQI8</accession>
<proteinExistence type="predicted"/>
<organism evidence="1 2">
    <name type="scientific">Nocardioides abyssi</name>
    <dbReference type="NCBI Taxonomy" id="3058370"/>
    <lineage>
        <taxon>Bacteria</taxon>
        <taxon>Bacillati</taxon>
        <taxon>Actinomycetota</taxon>
        <taxon>Actinomycetes</taxon>
        <taxon>Propionibacteriales</taxon>
        <taxon>Nocardioidaceae</taxon>
        <taxon>Nocardioides</taxon>
    </lineage>
</organism>
<gene>
    <name evidence="1" type="ORF">QWY29_03580</name>
</gene>
<dbReference type="EMBL" id="JAUHJR010000001">
    <property type="protein sequence ID" value="MDN4160422.1"/>
    <property type="molecule type" value="Genomic_DNA"/>
</dbReference>
<dbReference type="Proteomes" id="UP001168537">
    <property type="component" value="Unassembled WGS sequence"/>
</dbReference>
<protein>
    <submittedName>
        <fullName evidence="1">Uncharacterized protein</fullName>
    </submittedName>
</protein>
<sequence>MLILLDSQGSGIKPVTVHIDVLYAGIVTNALALRTYHHER</sequence>